<evidence type="ECO:0000256" key="1">
    <source>
        <dbReference type="ARBA" id="ARBA00009437"/>
    </source>
</evidence>
<evidence type="ECO:0000256" key="2">
    <source>
        <dbReference type="ARBA" id="ARBA00023015"/>
    </source>
</evidence>
<dbReference type="InterPro" id="IPR036390">
    <property type="entry name" value="WH_DNA-bd_sf"/>
</dbReference>
<evidence type="ECO:0000256" key="3">
    <source>
        <dbReference type="ARBA" id="ARBA00023125"/>
    </source>
</evidence>
<dbReference type="Gene3D" id="1.10.10.10">
    <property type="entry name" value="Winged helix-like DNA-binding domain superfamily/Winged helix DNA-binding domain"/>
    <property type="match status" value="1"/>
</dbReference>
<dbReference type="InterPro" id="IPR000847">
    <property type="entry name" value="LysR_HTH_N"/>
</dbReference>
<dbReference type="Pfam" id="PF00126">
    <property type="entry name" value="HTH_1"/>
    <property type="match status" value="1"/>
</dbReference>
<dbReference type="SUPFAM" id="SSF53850">
    <property type="entry name" value="Periplasmic binding protein-like II"/>
    <property type="match status" value="1"/>
</dbReference>
<dbReference type="InterPro" id="IPR036388">
    <property type="entry name" value="WH-like_DNA-bd_sf"/>
</dbReference>
<reference evidence="6 7" key="2">
    <citation type="submission" date="2020-03" db="EMBL/GenBank/DDBJ databases">
        <authorList>
            <person name="Ichikawa N."/>
            <person name="Kimura A."/>
            <person name="Kitahashi Y."/>
            <person name="Uohara A."/>
        </authorList>
    </citation>
    <scope>NUCLEOTIDE SEQUENCE [LARGE SCALE GENOMIC DNA]</scope>
    <source>
        <strain evidence="6 7">NBRC 105367</strain>
    </source>
</reference>
<keyword evidence="7" id="KW-1185">Reference proteome</keyword>
<dbReference type="EMBL" id="AP022871">
    <property type="protein sequence ID" value="BCB91875.1"/>
    <property type="molecule type" value="Genomic_DNA"/>
</dbReference>
<organism evidence="6 7">
    <name type="scientific">Phytohabitans suffuscus</name>
    <dbReference type="NCBI Taxonomy" id="624315"/>
    <lineage>
        <taxon>Bacteria</taxon>
        <taxon>Bacillati</taxon>
        <taxon>Actinomycetota</taxon>
        <taxon>Actinomycetes</taxon>
        <taxon>Micromonosporales</taxon>
        <taxon>Micromonosporaceae</taxon>
    </lineage>
</organism>
<dbReference type="PANTHER" id="PTHR30579:SF7">
    <property type="entry name" value="HTH-TYPE TRANSCRIPTIONAL REGULATOR LRHA-RELATED"/>
    <property type="match status" value="1"/>
</dbReference>
<dbReference type="FunFam" id="1.10.10.10:FF:000001">
    <property type="entry name" value="LysR family transcriptional regulator"/>
    <property type="match status" value="1"/>
</dbReference>
<evidence type="ECO:0000256" key="4">
    <source>
        <dbReference type="ARBA" id="ARBA00023163"/>
    </source>
</evidence>
<dbReference type="AlphaFoldDB" id="A0A6F8Z0B5"/>
<dbReference type="PROSITE" id="PS50931">
    <property type="entry name" value="HTH_LYSR"/>
    <property type="match status" value="1"/>
</dbReference>
<dbReference type="KEGG" id="psuu:Psuf_091880"/>
<dbReference type="Proteomes" id="UP000503011">
    <property type="component" value="Chromosome"/>
</dbReference>
<dbReference type="SUPFAM" id="SSF46785">
    <property type="entry name" value="Winged helix' DNA-binding domain"/>
    <property type="match status" value="1"/>
</dbReference>
<dbReference type="Pfam" id="PF03466">
    <property type="entry name" value="LysR_substrate"/>
    <property type="match status" value="1"/>
</dbReference>
<dbReference type="PRINTS" id="PR00039">
    <property type="entry name" value="HTHLYSR"/>
</dbReference>
<dbReference type="Gene3D" id="3.40.190.10">
    <property type="entry name" value="Periplasmic binding protein-like II"/>
    <property type="match status" value="2"/>
</dbReference>
<accession>A0A6F8Z0B5</accession>
<name>A0A6F8Z0B5_9ACTN</name>
<gene>
    <name evidence="6" type="ORF">Psuf_091880</name>
</gene>
<sequence>MFDAAQLRSFLAVARSLSFTQAAQRLDLRQSTVSQHVQRLEAAVGRRLLERDTHGVALTADGEAMVGFATAILEVGERALRHFAGAPLHGVVRFGVSDDLVQTDLPQILRAFARSHPGVELDLTVALSGTLHQRLASGDLDLVLAKRVAGDQPGQVLWRERLVWVGAPDVQVDPARPVPLVAYPPPSISRARAIAALTAAGRDWRLACVSDSLGGLRAAALAGQGCSPTRPGWCRPAWSGSARGPGCPTSARWSSC</sequence>
<dbReference type="GO" id="GO:0003677">
    <property type="term" value="F:DNA binding"/>
    <property type="evidence" value="ECO:0007669"/>
    <property type="project" value="UniProtKB-KW"/>
</dbReference>
<proteinExistence type="inferred from homology"/>
<evidence type="ECO:0000313" key="6">
    <source>
        <dbReference type="EMBL" id="BCB91875.1"/>
    </source>
</evidence>
<keyword evidence="2" id="KW-0805">Transcription regulation</keyword>
<evidence type="ECO:0000259" key="5">
    <source>
        <dbReference type="PROSITE" id="PS50931"/>
    </source>
</evidence>
<protein>
    <submittedName>
        <fullName evidence="6">LysR family transcriptional regulator</fullName>
    </submittedName>
</protein>
<keyword evidence="4" id="KW-0804">Transcription</keyword>
<dbReference type="InterPro" id="IPR005119">
    <property type="entry name" value="LysR_subst-bd"/>
</dbReference>
<dbReference type="InterPro" id="IPR050176">
    <property type="entry name" value="LTTR"/>
</dbReference>
<feature type="domain" description="HTH lysR-type" evidence="5">
    <location>
        <begin position="2"/>
        <end position="59"/>
    </location>
</feature>
<dbReference type="RefSeq" id="WP_197946286.1">
    <property type="nucleotide sequence ID" value="NZ_AP022871.1"/>
</dbReference>
<keyword evidence="3" id="KW-0238">DNA-binding</keyword>
<evidence type="ECO:0000313" key="7">
    <source>
        <dbReference type="Proteomes" id="UP000503011"/>
    </source>
</evidence>
<dbReference type="GO" id="GO:0003700">
    <property type="term" value="F:DNA-binding transcription factor activity"/>
    <property type="evidence" value="ECO:0007669"/>
    <property type="project" value="InterPro"/>
</dbReference>
<dbReference type="PANTHER" id="PTHR30579">
    <property type="entry name" value="TRANSCRIPTIONAL REGULATOR"/>
    <property type="match status" value="1"/>
</dbReference>
<reference evidence="6 7" key="1">
    <citation type="submission" date="2020-03" db="EMBL/GenBank/DDBJ databases">
        <title>Whole genome shotgun sequence of Phytohabitans suffuscus NBRC 105367.</title>
        <authorList>
            <person name="Komaki H."/>
            <person name="Tamura T."/>
        </authorList>
    </citation>
    <scope>NUCLEOTIDE SEQUENCE [LARGE SCALE GENOMIC DNA]</scope>
    <source>
        <strain evidence="6 7">NBRC 105367</strain>
    </source>
</reference>
<comment type="similarity">
    <text evidence="1">Belongs to the LysR transcriptional regulatory family.</text>
</comment>